<dbReference type="AlphaFoldDB" id="A0A9Q3Z261"/>
<protein>
    <submittedName>
        <fullName evidence="2">IS200/IS605-like element ISCbt2 family transposase</fullName>
    </submittedName>
</protein>
<dbReference type="InterPro" id="IPR002686">
    <property type="entry name" value="Transposase_17"/>
</dbReference>
<dbReference type="NCBIfam" id="NF033573">
    <property type="entry name" value="transpos_IS200"/>
    <property type="match status" value="1"/>
</dbReference>
<dbReference type="GO" id="GO:0006313">
    <property type="term" value="P:DNA transposition"/>
    <property type="evidence" value="ECO:0007669"/>
    <property type="project" value="InterPro"/>
</dbReference>
<dbReference type="GO" id="GO:0004803">
    <property type="term" value="F:transposase activity"/>
    <property type="evidence" value="ECO:0007669"/>
    <property type="project" value="InterPro"/>
</dbReference>
<dbReference type="InterPro" id="IPR036515">
    <property type="entry name" value="Transposase_17_sf"/>
</dbReference>
<dbReference type="EMBL" id="JAAMYB010000024">
    <property type="protein sequence ID" value="MCD3196093.1"/>
    <property type="molecule type" value="Genomic_DNA"/>
</dbReference>
<dbReference type="Proteomes" id="UP000813637">
    <property type="component" value="Unassembled WGS sequence"/>
</dbReference>
<accession>A0A9Q3Z261</accession>
<evidence type="ECO:0000313" key="2">
    <source>
        <dbReference type="EMBL" id="MCD3196093.1"/>
    </source>
</evidence>
<evidence type="ECO:0000313" key="3">
    <source>
        <dbReference type="Proteomes" id="UP000813637"/>
    </source>
</evidence>
<sequence>MKHYRKNNKYYSSSHLVYRCCYHVVFCPKYRRSILLGNVTNRLKEICYEIAKTHDFLIEEIETDKDHVHMIINCNPRYGVIKCVQLIKGISGYKLFEEFPFIKKRYLWGGKFWSRSTFVATVGSVSLDIVKRYIENQGK</sequence>
<dbReference type="GO" id="GO:0003677">
    <property type="term" value="F:DNA binding"/>
    <property type="evidence" value="ECO:0007669"/>
    <property type="project" value="InterPro"/>
</dbReference>
<dbReference type="Gene3D" id="3.30.70.1290">
    <property type="entry name" value="Transposase IS200-like"/>
    <property type="match status" value="1"/>
</dbReference>
<dbReference type="RefSeq" id="WP_004444955.1">
    <property type="nucleotide sequence ID" value="NZ_JAAMYB010000024.1"/>
</dbReference>
<comment type="caution">
    <text evidence="2">The sequence shown here is derived from an EMBL/GenBank/DDBJ whole genome shotgun (WGS) entry which is preliminary data.</text>
</comment>
<dbReference type="PANTHER" id="PTHR33360:SF2">
    <property type="entry name" value="TRANSPOSASE FOR INSERTION SEQUENCE ELEMENT IS200"/>
    <property type="match status" value="1"/>
</dbReference>
<dbReference type="SMART" id="SM01321">
    <property type="entry name" value="Y1_Tnp"/>
    <property type="match status" value="1"/>
</dbReference>
<proteinExistence type="predicted"/>
<feature type="domain" description="Transposase IS200-like" evidence="1">
    <location>
        <begin position="17"/>
        <end position="137"/>
    </location>
</feature>
<dbReference type="SUPFAM" id="SSF143422">
    <property type="entry name" value="Transposase IS200-like"/>
    <property type="match status" value="1"/>
</dbReference>
<reference evidence="2" key="1">
    <citation type="submission" date="2020-02" db="EMBL/GenBank/DDBJ databases">
        <authorList>
            <person name="Fillo S."/>
            <person name="Giordani F."/>
            <person name="Tonon E."/>
            <person name="Drigo I."/>
            <person name="Anselmo A."/>
            <person name="Fortunato A."/>
            <person name="Bano L."/>
            <person name="Lista F."/>
        </authorList>
    </citation>
    <scope>NUCLEOTIDE SEQUENCE</scope>
    <source>
        <strain evidence="2">IZSVe-TV_9877_3_12</strain>
    </source>
</reference>
<dbReference type="PANTHER" id="PTHR33360">
    <property type="entry name" value="TRANSPOSASE FOR INSERTION SEQUENCE ELEMENT IS200"/>
    <property type="match status" value="1"/>
</dbReference>
<name>A0A9Q3Z261_CLOBO</name>
<reference evidence="2" key="2">
    <citation type="journal article" date="2021" name="Microorganisms">
        <title>Extensive Genome Exploration of Clostridium botulinum Group III Field Strains.</title>
        <authorList>
            <person name="Fillo S."/>
            <person name="Giordani F."/>
            <person name="Tonon E."/>
            <person name="Drigo I."/>
            <person name="Anselmo A."/>
            <person name="Fortunato A."/>
            <person name="Lista F."/>
            <person name="Bano L."/>
        </authorList>
    </citation>
    <scope>NUCLEOTIDE SEQUENCE</scope>
    <source>
        <strain evidence="2">IZSVe-TV_9877_3_12</strain>
    </source>
</reference>
<gene>
    <name evidence="2" type="ORF">G8S53_12565</name>
</gene>
<organism evidence="2 3">
    <name type="scientific">Clostridium botulinum C</name>
    <dbReference type="NCBI Taxonomy" id="36828"/>
    <lineage>
        <taxon>Bacteria</taxon>
        <taxon>Bacillati</taxon>
        <taxon>Bacillota</taxon>
        <taxon>Clostridia</taxon>
        <taxon>Eubacteriales</taxon>
        <taxon>Clostridiaceae</taxon>
        <taxon>Clostridium</taxon>
    </lineage>
</organism>
<dbReference type="Pfam" id="PF01797">
    <property type="entry name" value="Y1_Tnp"/>
    <property type="match status" value="1"/>
</dbReference>
<evidence type="ECO:0000259" key="1">
    <source>
        <dbReference type="SMART" id="SM01321"/>
    </source>
</evidence>